<comment type="subcellular location">
    <subcellularLocation>
        <location evidence="6">Cell membrane</location>
        <topology evidence="6">Multi-pass membrane protein</topology>
    </subcellularLocation>
    <subcellularLocation>
        <location evidence="1">Membrane</location>
        <topology evidence="1">Multi-pass membrane protein</topology>
    </subcellularLocation>
</comment>
<dbReference type="PANTHER" id="PTHR43483:SF3">
    <property type="entry name" value="MEMBRANE TRANSPORTER PROTEIN HI_0806-RELATED"/>
    <property type="match status" value="1"/>
</dbReference>
<comment type="caution">
    <text evidence="7">The sequence shown here is derived from an EMBL/GenBank/DDBJ whole genome shotgun (WGS) entry which is preliminary data.</text>
</comment>
<feature type="transmembrane region" description="Helical" evidence="6">
    <location>
        <begin position="7"/>
        <end position="40"/>
    </location>
</feature>
<name>A0A838XUK3_9GAMM</name>
<dbReference type="Pfam" id="PF01925">
    <property type="entry name" value="TauE"/>
    <property type="match status" value="1"/>
</dbReference>
<feature type="transmembrane region" description="Helical" evidence="6">
    <location>
        <begin position="108"/>
        <end position="128"/>
    </location>
</feature>
<dbReference type="PANTHER" id="PTHR43483">
    <property type="entry name" value="MEMBRANE TRANSPORTER PROTEIN HI_0806-RELATED"/>
    <property type="match status" value="1"/>
</dbReference>
<evidence type="ECO:0000313" key="8">
    <source>
        <dbReference type="Proteomes" id="UP000551848"/>
    </source>
</evidence>
<evidence type="ECO:0000256" key="1">
    <source>
        <dbReference type="ARBA" id="ARBA00004141"/>
    </source>
</evidence>
<feature type="transmembrane region" description="Helical" evidence="6">
    <location>
        <begin position="183"/>
        <end position="204"/>
    </location>
</feature>
<comment type="similarity">
    <text evidence="2 6">Belongs to the 4-toluene sulfonate uptake permease (TSUP) (TC 2.A.102) family.</text>
</comment>
<dbReference type="EMBL" id="JACETL010000006">
    <property type="protein sequence ID" value="MBA4692351.1"/>
    <property type="molecule type" value="Genomic_DNA"/>
</dbReference>
<keyword evidence="6" id="KW-1003">Cell membrane</keyword>
<organism evidence="7 8">
    <name type="scientific">SAR86 cluster bacterium</name>
    <dbReference type="NCBI Taxonomy" id="2030880"/>
    <lineage>
        <taxon>Bacteria</taxon>
        <taxon>Pseudomonadati</taxon>
        <taxon>Pseudomonadota</taxon>
        <taxon>Gammaproteobacteria</taxon>
        <taxon>SAR86 cluster</taxon>
    </lineage>
</organism>
<evidence type="ECO:0000256" key="4">
    <source>
        <dbReference type="ARBA" id="ARBA00022989"/>
    </source>
</evidence>
<feature type="transmembrane region" description="Helical" evidence="6">
    <location>
        <begin position="216"/>
        <end position="239"/>
    </location>
</feature>
<feature type="transmembrane region" description="Helical" evidence="6">
    <location>
        <begin position="81"/>
        <end position="102"/>
    </location>
</feature>
<proteinExistence type="inferred from homology"/>
<evidence type="ECO:0000256" key="3">
    <source>
        <dbReference type="ARBA" id="ARBA00022692"/>
    </source>
</evidence>
<keyword evidence="3 6" id="KW-0812">Transmembrane</keyword>
<evidence type="ECO:0000256" key="2">
    <source>
        <dbReference type="ARBA" id="ARBA00009142"/>
    </source>
</evidence>
<feature type="transmembrane region" description="Helical" evidence="6">
    <location>
        <begin position="46"/>
        <end position="69"/>
    </location>
</feature>
<sequence>MIIEILIYLSLGAFTGLLAGMFGIGGGSILVPSLIFIFYGMGFESSIIFLMAIGTSLASIFFSAISSALSHHKKRSVEWTLVIPLSMGMILGAVLGAGYAATLTNENLKWIITIFLIVIGIEMIFNFTKSLAKKDKKLIALSKSITPIHGSWIGFLSSIIGIGGGSFTTPLMIAGGYNIRSGIGTAAACGVPIAAAGAIGYMYFGQSTLAILPPGAFGYVFWPAVISISFASILTARIGANISHSISEKNLKISFGTFLILVGILVITN</sequence>
<dbReference type="InterPro" id="IPR002781">
    <property type="entry name" value="TM_pro_TauE-like"/>
</dbReference>
<reference evidence="7 8" key="1">
    <citation type="submission" date="2020-06" db="EMBL/GenBank/DDBJ databases">
        <title>Dysbiosis in marine aquaculture revealed through microbiome analysis: reverse ecology for environmental sustainability.</title>
        <authorList>
            <person name="Haro-Moreno J.M."/>
            <person name="Coutinho F.H."/>
            <person name="Zaragoza-Solas A."/>
            <person name="Picazo A."/>
            <person name="Almagro-Moreno S."/>
            <person name="Lopez-Perez M."/>
        </authorList>
    </citation>
    <scope>NUCLEOTIDE SEQUENCE [LARGE SCALE GENOMIC DNA]</scope>
    <source>
        <strain evidence="7">MCMED-G41</strain>
    </source>
</reference>
<dbReference type="GO" id="GO:0005886">
    <property type="term" value="C:plasma membrane"/>
    <property type="evidence" value="ECO:0007669"/>
    <property type="project" value="UniProtKB-SubCell"/>
</dbReference>
<evidence type="ECO:0000256" key="6">
    <source>
        <dbReference type="RuleBase" id="RU363041"/>
    </source>
</evidence>
<dbReference type="AlphaFoldDB" id="A0A838XUK3"/>
<feature type="transmembrane region" description="Helical" evidence="6">
    <location>
        <begin position="251"/>
        <end position="268"/>
    </location>
</feature>
<keyword evidence="4 6" id="KW-1133">Transmembrane helix</keyword>
<dbReference type="Proteomes" id="UP000551848">
    <property type="component" value="Unassembled WGS sequence"/>
</dbReference>
<protein>
    <recommendedName>
        <fullName evidence="6">Probable membrane transporter protein</fullName>
    </recommendedName>
</protein>
<feature type="transmembrane region" description="Helical" evidence="6">
    <location>
        <begin position="149"/>
        <end position="177"/>
    </location>
</feature>
<evidence type="ECO:0000256" key="5">
    <source>
        <dbReference type="ARBA" id="ARBA00023136"/>
    </source>
</evidence>
<gene>
    <name evidence="7" type="ORF">H2072_01230</name>
</gene>
<keyword evidence="5 6" id="KW-0472">Membrane</keyword>
<accession>A0A838XUK3</accession>
<evidence type="ECO:0000313" key="7">
    <source>
        <dbReference type="EMBL" id="MBA4692351.1"/>
    </source>
</evidence>